<evidence type="ECO:0000313" key="1">
    <source>
        <dbReference type="EMBL" id="EMA53861.1"/>
    </source>
</evidence>
<dbReference type="EMBL" id="AOMF01000148">
    <property type="protein sequence ID" value="EMA53861.1"/>
    <property type="molecule type" value="Genomic_DNA"/>
</dbReference>
<reference evidence="1 2" key="1">
    <citation type="journal article" date="2014" name="PLoS Genet.">
        <title>Phylogenetically driven sequencing of extremely halophilic archaea reveals strategies for static and dynamic osmo-response.</title>
        <authorList>
            <person name="Becker E.A."/>
            <person name="Seitzer P.M."/>
            <person name="Tritt A."/>
            <person name="Larsen D."/>
            <person name="Krusor M."/>
            <person name="Yao A.I."/>
            <person name="Wu D."/>
            <person name="Madern D."/>
            <person name="Eisen J.A."/>
            <person name="Darling A.E."/>
            <person name="Facciotti M.T."/>
        </authorList>
    </citation>
    <scope>NUCLEOTIDE SEQUENCE [LARGE SCALE GENOMIC DNA]</scope>
    <source>
        <strain evidence="1 2">JCM 13552</strain>
    </source>
</reference>
<gene>
    <name evidence="1" type="ORF">C451_08790</name>
</gene>
<organism evidence="1 2">
    <name type="scientific">Halococcus thailandensis JCM 13552</name>
    <dbReference type="NCBI Taxonomy" id="1227457"/>
    <lineage>
        <taxon>Archaea</taxon>
        <taxon>Methanobacteriati</taxon>
        <taxon>Methanobacteriota</taxon>
        <taxon>Stenosarchaea group</taxon>
        <taxon>Halobacteria</taxon>
        <taxon>Halobacteriales</taxon>
        <taxon>Halococcaceae</taxon>
        <taxon>Halococcus</taxon>
    </lineage>
</organism>
<protein>
    <submittedName>
        <fullName evidence="1">Uncharacterized protein</fullName>
    </submittedName>
</protein>
<accession>M0N7K9</accession>
<name>M0N7K9_9EURY</name>
<keyword evidence="2" id="KW-1185">Reference proteome</keyword>
<sequence length="63" mass="7057">MLKLLSKGIILTTFKERTHQWALPITMLGTLTIIGRCVEASGILWPTLSFQMENVIGSVRIDN</sequence>
<comment type="caution">
    <text evidence="1">The sequence shown here is derived from an EMBL/GenBank/DDBJ whole genome shotgun (WGS) entry which is preliminary data.</text>
</comment>
<evidence type="ECO:0000313" key="2">
    <source>
        <dbReference type="Proteomes" id="UP000011680"/>
    </source>
</evidence>
<dbReference type="Proteomes" id="UP000011680">
    <property type="component" value="Unassembled WGS sequence"/>
</dbReference>
<proteinExistence type="predicted"/>
<dbReference type="AlphaFoldDB" id="M0N7K9"/>